<feature type="transmembrane region" description="Helical" evidence="8">
    <location>
        <begin position="135"/>
        <end position="157"/>
    </location>
</feature>
<evidence type="ECO:0000256" key="1">
    <source>
        <dbReference type="ARBA" id="ARBA00004651"/>
    </source>
</evidence>
<feature type="transmembrane region" description="Helical" evidence="8">
    <location>
        <begin position="41"/>
        <end position="59"/>
    </location>
</feature>
<evidence type="ECO:0000313" key="9">
    <source>
        <dbReference type="EMBL" id="MFC3686897.1"/>
    </source>
</evidence>
<keyword evidence="3" id="KW-1003">Cell membrane</keyword>
<keyword evidence="4 8" id="KW-0812">Transmembrane</keyword>
<evidence type="ECO:0000256" key="3">
    <source>
        <dbReference type="ARBA" id="ARBA00022475"/>
    </source>
</evidence>
<dbReference type="EMBL" id="JBHRWW010000001">
    <property type="protein sequence ID" value="MFC3686897.1"/>
    <property type="molecule type" value="Genomic_DNA"/>
</dbReference>
<evidence type="ECO:0000256" key="8">
    <source>
        <dbReference type="SAM" id="Phobius"/>
    </source>
</evidence>
<evidence type="ECO:0000256" key="4">
    <source>
        <dbReference type="ARBA" id="ARBA00022692"/>
    </source>
</evidence>
<feature type="transmembrane region" description="Helical" evidence="8">
    <location>
        <begin position="340"/>
        <end position="362"/>
    </location>
</feature>
<dbReference type="InterPro" id="IPR050833">
    <property type="entry name" value="Poly_Biosynth_Transport"/>
</dbReference>
<comment type="similarity">
    <text evidence="2">Belongs to the polysaccharide synthase family.</text>
</comment>
<keyword evidence="5 8" id="KW-1133">Transmembrane helix</keyword>
<proteinExistence type="inferred from homology"/>
<organism evidence="9 10">
    <name type="scientific">Aquipuribacter hungaricus</name>
    <dbReference type="NCBI Taxonomy" id="545624"/>
    <lineage>
        <taxon>Bacteria</taxon>
        <taxon>Bacillati</taxon>
        <taxon>Actinomycetota</taxon>
        <taxon>Actinomycetes</taxon>
        <taxon>Micrococcales</taxon>
        <taxon>Intrasporangiaceae</taxon>
        <taxon>Aquipuribacter</taxon>
    </lineage>
</organism>
<keyword evidence="6 8" id="KW-0472">Membrane</keyword>
<name>A0ABV7WBS0_9MICO</name>
<sequence length="516" mass="52615">MSSTPLEPGADSSLAGAPGDDRPGIRERAVVGVFWAAAQKWLVRISSLLAFVLLGRLLSPQEFGVVALAMAVITMLATISDAGFTPWVIQKRGLTPRAASTAFWISTAIGTVLAVALAALAVPVADLFDSPELRLVLPVLAGTLVIMGLSGVPAALLQRDLRFKELAVRQVVATVLSIVVAVGLALAGAGVWALVAQTVVRVVVACVILFWAGDFRPRLTFSRADAADMLGYGSKSLGVTLGGAARQSGEPFLVGAVLGTVALGYWTVAGRLASTVVDLCSAAIGSVAGPVFSELQDEPERLGRTFARLLSVGGFVLVPVMTAMALVSADLVPLLFGSQWAVSAGVASILAATWLFAGLANLQRNLLLGTGRAGRELTLTMGALVGQLGLVVLLGQWGLTAIAVGLSVWGGLVFAVRGAVIARDLGVGMSAYTQLLAVALAAGLAAGAVLAVVLGWDLEGAARLAVVALLGGAVFAGAAFLLARATVDDLRSSVLGVLARRRRRGAAAPGGGTVPR</sequence>
<dbReference type="PANTHER" id="PTHR30250">
    <property type="entry name" value="PST FAMILY PREDICTED COLANIC ACID TRANSPORTER"/>
    <property type="match status" value="1"/>
</dbReference>
<evidence type="ECO:0000313" key="10">
    <source>
        <dbReference type="Proteomes" id="UP001595685"/>
    </source>
</evidence>
<evidence type="ECO:0000256" key="5">
    <source>
        <dbReference type="ARBA" id="ARBA00022989"/>
    </source>
</evidence>
<comment type="subcellular location">
    <subcellularLocation>
        <location evidence="1">Cell membrane</location>
        <topology evidence="1">Multi-pass membrane protein</topology>
    </subcellularLocation>
</comment>
<feature type="region of interest" description="Disordered" evidence="7">
    <location>
        <begin position="1"/>
        <end position="21"/>
    </location>
</feature>
<dbReference type="CDD" id="cd13127">
    <property type="entry name" value="MATE_tuaB_like"/>
    <property type="match status" value="1"/>
</dbReference>
<feature type="transmembrane region" description="Helical" evidence="8">
    <location>
        <begin position="65"/>
        <end position="89"/>
    </location>
</feature>
<feature type="transmembrane region" description="Helical" evidence="8">
    <location>
        <begin position="309"/>
        <end position="328"/>
    </location>
</feature>
<dbReference type="Proteomes" id="UP001595685">
    <property type="component" value="Unassembled WGS sequence"/>
</dbReference>
<dbReference type="RefSeq" id="WP_340291488.1">
    <property type="nucleotide sequence ID" value="NZ_JBBEOI010000041.1"/>
</dbReference>
<feature type="transmembrane region" description="Helical" evidence="8">
    <location>
        <begin position="462"/>
        <end position="483"/>
    </location>
</feature>
<gene>
    <name evidence="9" type="ORF">ACFOLH_00910</name>
</gene>
<reference evidence="10" key="1">
    <citation type="journal article" date="2019" name="Int. J. Syst. Evol. Microbiol.">
        <title>The Global Catalogue of Microorganisms (GCM) 10K type strain sequencing project: providing services to taxonomists for standard genome sequencing and annotation.</title>
        <authorList>
            <consortium name="The Broad Institute Genomics Platform"/>
            <consortium name="The Broad Institute Genome Sequencing Center for Infectious Disease"/>
            <person name="Wu L."/>
            <person name="Ma J."/>
        </authorList>
    </citation>
    <scope>NUCLEOTIDE SEQUENCE [LARGE SCALE GENOMIC DNA]</scope>
    <source>
        <strain evidence="10">NCAIM B.02333</strain>
    </source>
</reference>
<evidence type="ECO:0000256" key="6">
    <source>
        <dbReference type="ARBA" id="ARBA00023136"/>
    </source>
</evidence>
<feature type="transmembrane region" description="Helical" evidence="8">
    <location>
        <begin position="374"/>
        <end position="395"/>
    </location>
</feature>
<accession>A0ABV7WBS0</accession>
<protein>
    <submittedName>
        <fullName evidence="9">Lipopolysaccharide biosynthesis protein</fullName>
    </submittedName>
</protein>
<feature type="transmembrane region" description="Helical" evidence="8">
    <location>
        <begin position="401"/>
        <end position="420"/>
    </location>
</feature>
<feature type="transmembrane region" description="Helical" evidence="8">
    <location>
        <begin position="432"/>
        <end position="456"/>
    </location>
</feature>
<dbReference type="Pfam" id="PF13440">
    <property type="entry name" value="Polysacc_synt_3"/>
    <property type="match status" value="1"/>
</dbReference>
<comment type="caution">
    <text evidence="9">The sequence shown here is derived from an EMBL/GenBank/DDBJ whole genome shotgun (WGS) entry which is preliminary data.</text>
</comment>
<dbReference type="PANTHER" id="PTHR30250:SF10">
    <property type="entry name" value="LIPOPOLYSACCHARIDE BIOSYNTHESIS PROTEIN WZXC"/>
    <property type="match status" value="1"/>
</dbReference>
<keyword evidence="10" id="KW-1185">Reference proteome</keyword>
<evidence type="ECO:0000256" key="2">
    <source>
        <dbReference type="ARBA" id="ARBA00007430"/>
    </source>
</evidence>
<feature type="transmembrane region" description="Helical" evidence="8">
    <location>
        <begin position="101"/>
        <end position="123"/>
    </location>
</feature>
<feature type="transmembrane region" description="Helical" evidence="8">
    <location>
        <begin position="166"/>
        <end position="186"/>
    </location>
</feature>
<evidence type="ECO:0000256" key="7">
    <source>
        <dbReference type="SAM" id="MobiDB-lite"/>
    </source>
</evidence>